<keyword evidence="6 7" id="KW-0788">Thiol protease</keyword>
<sequence length="806" mass="92563">MSVDEFEPKKKSNHDPKRDFVGLSDQLIRKFTRLTDVIEKILTLLELFKYQAKKLELLGSCDHELASLCFKMALSLFSSSQKLPAMKYGALLKEVSNTLQRLYPTEAKVEESLVANCSASSDVQSRFTRLKGSSPGKRKFDISQQSCDFVSPSDLNHYLRSSPQLVLLVDFRSRKEYMYSHINFANVVNIEPKVVADLFSKTHAPTDQDLECLLKKVMSPNELVLFRKRHEFDWVVLYNLKYGVFCDDKYESLAAFIQGDFNSFLLDSPFSQVIDLLMYRNALLSTRLKNYPLFLNGGLQRWFGLYGEASLTRGQALLLEPDRRKTEANEPLENVKSSYLRSFQDYMENGSGKANMQSKGTQRLGRRENQFVVSTQGGYNSNRSAGQNMMVSNPSELDIGQEVLRNLRASFSFSTGLANLGNSCYMNCILQCLAATPQLSSFLLPTLSHVEGSDGDSYKGHINMENPLGLQGIITVSFVELLIDMSRNKGKSIAPTKFKKVAGSLSPGRQFATTEQQDCIEFLNFMLDSIHEDLNQRLARSLEERMAIMELSAGQEFVRENLPIRLASAIEWERYLKLNFSIIVDYFQGQYVSQLRCLECQMTSSTFNSFTILSLPIPRILGPTKSRALLLFDCLDSFVETELLDDDNKWHCPRCLKFCKLTKKLVISRLPKILIIHFKRFEIQNGRFRKLDNFIRYPVNDVLDLTRYWPPVGTYMNQSKEMLSETKERELLSNLPERYQIPPFRYELYGVVNHYGNLTTGHYTSFVKNSDPRNDWSYYDDAKVLQNCPENRVLNQNAYCLFYKRC</sequence>
<dbReference type="PANTHER" id="PTHR21646:SF95">
    <property type="entry name" value="UBIQUITIN CARBOXYL-TERMINAL HYDROLASE 4-RELATED"/>
    <property type="match status" value="1"/>
</dbReference>
<comment type="similarity">
    <text evidence="2 7">Belongs to the peptidase C19 family.</text>
</comment>
<dbReference type="PROSITE" id="PS00973">
    <property type="entry name" value="USP_2"/>
    <property type="match status" value="1"/>
</dbReference>
<dbReference type="InterPro" id="IPR050185">
    <property type="entry name" value="Ub_carboxyl-term_hydrolase"/>
</dbReference>
<dbReference type="Gene3D" id="3.90.70.10">
    <property type="entry name" value="Cysteine proteinases"/>
    <property type="match status" value="1"/>
</dbReference>
<accession>A0A4P6XTD3</accession>
<dbReference type="PANTHER" id="PTHR21646">
    <property type="entry name" value="UBIQUITIN CARBOXYL-TERMINAL HYDROLASE"/>
    <property type="match status" value="1"/>
</dbReference>
<evidence type="ECO:0000313" key="10">
    <source>
        <dbReference type="Proteomes" id="UP000292447"/>
    </source>
</evidence>
<keyword evidence="4 7" id="KW-0833">Ubl conjugation pathway</keyword>
<dbReference type="Gene3D" id="3.40.250.10">
    <property type="entry name" value="Rhodanese-like domain"/>
    <property type="match status" value="1"/>
</dbReference>
<dbReference type="PROSITE" id="PS00972">
    <property type="entry name" value="USP_1"/>
    <property type="match status" value="1"/>
</dbReference>
<dbReference type="Pfam" id="PF00443">
    <property type="entry name" value="UCH"/>
    <property type="match status" value="1"/>
</dbReference>
<evidence type="ECO:0000256" key="3">
    <source>
        <dbReference type="ARBA" id="ARBA00022670"/>
    </source>
</evidence>
<reference evidence="10" key="1">
    <citation type="submission" date="2019-03" db="EMBL/GenBank/DDBJ databases">
        <title>Snf2 controls pulcherriminic acid biosynthesis and connects pigmentation and antifungal activity of the yeast Metschnikowia pulcherrima.</title>
        <authorList>
            <person name="Gore-Lloyd D."/>
            <person name="Sumann I."/>
            <person name="Brachmann A.O."/>
            <person name="Schneeberger K."/>
            <person name="Ortiz-Merino R.A."/>
            <person name="Moreno-Beltran M."/>
            <person name="Schlaefli M."/>
            <person name="Kirner P."/>
            <person name="Santos Kron A."/>
            <person name="Wolfe K.H."/>
            <person name="Piel J."/>
            <person name="Ahrens C.H."/>
            <person name="Henk D."/>
            <person name="Freimoser F.M."/>
        </authorList>
    </citation>
    <scope>NUCLEOTIDE SEQUENCE [LARGE SCALE GENOMIC DNA]</scope>
    <source>
        <strain evidence="10">APC 1.2</strain>
    </source>
</reference>
<dbReference type="InterPro" id="IPR018200">
    <property type="entry name" value="USP_CS"/>
</dbReference>
<organism evidence="9 10">
    <name type="scientific">Metschnikowia aff. pulcherrima</name>
    <dbReference type="NCBI Taxonomy" id="2163413"/>
    <lineage>
        <taxon>Eukaryota</taxon>
        <taxon>Fungi</taxon>
        <taxon>Dikarya</taxon>
        <taxon>Ascomycota</taxon>
        <taxon>Saccharomycotina</taxon>
        <taxon>Pichiomycetes</taxon>
        <taxon>Metschnikowiaceae</taxon>
        <taxon>Metschnikowia</taxon>
    </lineage>
</organism>
<evidence type="ECO:0000313" key="9">
    <source>
        <dbReference type="EMBL" id="QBM89686.1"/>
    </source>
</evidence>
<dbReference type="SUPFAM" id="SSF54001">
    <property type="entry name" value="Cysteine proteinases"/>
    <property type="match status" value="1"/>
</dbReference>
<dbReference type="CDD" id="cd02674">
    <property type="entry name" value="Peptidase_C19R"/>
    <property type="match status" value="1"/>
</dbReference>
<dbReference type="SUPFAM" id="SSF52821">
    <property type="entry name" value="Rhodanese/Cell cycle control phosphatase"/>
    <property type="match status" value="1"/>
</dbReference>
<dbReference type="AlphaFoldDB" id="A0A4P6XTD3"/>
<evidence type="ECO:0000256" key="7">
    <source>
        <dbReference type="RuleBase" id="RU366025"/>
    </source>
</evidence>
<dbReference type="EC" id="3.4.19.12" evidence="7"/>
<dbReference type="InterPro" id="IPR036873">
    <property type="entry name" value="Rhodanese-like_dom_sf"/>
</dbReference>
<feature type="domain" description="USP" evidence="8">
    <location>
        <begin position="415"/>
        <end position="806"/>
    </location>
</feature>
<evidence type="ECO:0000256" key="5">
    <source>
        <dbReference type="ARBA" id="ARBA00022801"/>
    </source>
</evidence>
<dbReference type="GO" id="GO:0006508">
    <property type="term" value="P:proteolysis"/>
    <property type="evidence" value="ECO:0007669"/>
    <property type="project" value="UniProtKB-KW"/>
</dbReference>
<keyword evidence="10" id="KW-1185">Reference proteome</keyword>
<dbReference type="GO" id="GO:0004843">
    <property type="term" value="F:cysteine-type deubiquitinase activity"/>
    <property type="evidence" value="ECO:0007669"/>
    <property type="project" value="UniProtKB-UniRule"/>
</dbReference>
<dbReference type="InterPro" id="IPR028889">
    <property type="entry name" value="USP"/>
</dbReference>
<dbReference type="InterPro" id="IPR038765">
    <property type="entry name" value="Papain-like_cys_pep_sf"/>
</dbReference>
<protein>
    <recommendedName>
        <fullName evidence="7">Ubiquitin carboxyl-terminal hydrolase</fullName>
        <ecNumber evidence="7">3.4.19.12</ecNumber>
    </recommendedName>
</protein>
<dbReference type="GO" id="GO:0016579">
    <property type="term" value="P:protein deubiquitination"/>
    <property type="evidence" value="ECO:0007669"/>
    <property type="project" value="InterPro"/>
</dbReference>
<comment type="catalytic activity">
    <reaction evidence="1 7">
        <text>Thiol-dependent hydrolysis of ester, thioester, amide, peptide and isopeptide bonds formed by the C-terminal Gly of ubiquitin (a 76-residue protein attached to proteins as an intracellular targeting signal).</text>
        <dbReference type="EC" id="3.4.19.12"/>
    </reaction>
</comment>
<gene>
    <name evidence="9" type="primary">MPUL0D07660</name>
    <name evidence="9" type="ORF">METSCH_D07660</name>
</gene>
<dbReference type="InterPro" id="IPR001394">
    <property type="entry name" value="Peptidase_C19_UCH"/>
</dbReference>
<dbReference type="STRING" id="2163413.A0A4P6XTD3"/>
<evidence type="ECO:0000256" key="4">
    <source>
        <dbReference type="ARBA" id="ARBA00022786"/>
    </source>
</evidence>
<evidence type="ECO:0000256" key="1">
    <source>
        <dbReference type="ARBA" id="ARBA00000707"/>
    </source>
</evidence>
<keyword evidence="5 7" id="KW-0378">Hydrolase</keyword>
<evidence type="ECO:0000259" key="8">
    <source>
        <dbReference type="PROSITE" id="PS50235"/>
    </source>
</evidence>
<name>A0A4P6XTD3_9ASCO</name>
<dbReference type="EMBL" id="CP034459">
    <property type="protein sequence ID" value="QBM89686.1"/>
    <property type="molecule type" value="Genomic_DNA"/>
</dbReference>
<proteinExistence type="inferred from homology"/>
<evidence type="ECO:0000256" key="2">
    <source>
        <dbReference type="ARBA" id="ARBA00009085"/>
    </source>
</evidence>
<keyword evidence="3 7" id="KW-0645">Protease</keyword>
<dbReference type="Proteomes" id="UP000292447">
    <property type="component" value="Chromosome IV"/>
</dbReference>
<evidence type="ECO:0000256" key="6">
    <source>
        <dbReference type="ARBA" id="ARBA00022807"/>
    </source>
</evidence>
<dbReference type="PROSITE" id="PS50235">
    <property type="entry name" value="USP_3"/>
    <property type="match status" value="1"/>
</dbReference>